<dbReference type="OrthoDB" id="1680942at2"/>
<dbReference type="InterPro" id="IPR013078">
    <property type="entry name" value="His_Pase_superF_clade-1"/>
</dbReference>
<name>A0A427TM08_9BACI</name>
<dbReference type="Gene3D" id="3.40.50.1240">
    <property type="entry name" value="Phosphoglycerate mutase-like"/>
    <property type="match status" value="1"/>
</dbReference>
<dbReference type="InterPro" id="IPR029033">
    <property type="entry name" value="His_PPase_superfam"/>
</dbReference>
<comment type="caution">
    <text evidence="1">The sequence shown here is derived from an EMBL/GenBank/DDBJ whole genome shotgun (WGS) entry which is preliminary data.</text>
</comment>
<dbReference type="Proteomes" id="UP000279911">
    <property type="component" value="Unassembled WGS sequence"/>
</dbReference>
<proteinExistence type="predicted"/>
<organism evidence="1 2">
    <name type="scientific">Mesobacillus subterraneus</name>
    <dbReference type="NCBI Taxonomy" id="285983"/>
    <lineage>
        <taxon>Bacteria</taxon>
        <taxon>Bacillati</taxon>
        <taxon>Bacillota</taxon>
        <taxon>Bacilli</taxon>
        <taxon>Bacillales</taxon>
        <taxon>Bacillaceae</taxon>
        <taxon>Mesobacillus</taxon>
    </lineage>
</organism>
<gene>
    <name evidence="1" type="ORF">EJA10_16395</name>
</gene>
<sequence length="183" mass="21273">MKIGLIRHFKVTLGYPGKFVTSDELLKWQQDYDRSGVEEVEIDHDGHEWSMCYSSDLDRAKNTALKAFEGDIIFAEELREVTLHPLFQSTLRLPLWLHVTLIRLAWLIGHKSQLENKKTVLERINKILDKAVEHGDNVLIVSHGGIMMYMRKELKKRGFHGPKFNRPENALLYIFEKKEDTAG</sequence>
<dbReference type="EMBL" id="RSFW01000019">
    <property type="protein sequence ID" value="RSD25390.1"/>
    <property type="molecule type" value="Genomic_DNA"/>
</dbReference>
<evidence type="ECO:0000313" key="2">
    <source>
        <dbReference type="Proteomes" id="UP000279911"/>
    </source>
</evidence>
<dbReference type="SUPFAM" id="SSF53254">
    <property type="entry name" value="Phosphoglycerate mutase-like"/>
    <property type="match status" value="1"/>
</dbReference>
<evidence type="ECO:0000313" key="1">
    <source>
        <dbReference type="EMBL" id="RSD25390.1"/>
    </source>
</evidence>
<dbReference type="RefSeq" id="WP_125481109.1">
    <property type="nucleotide sequence ID" value="NZ_RSFW01000019.1"/>
</dbReference>
<reference evidence="2" key="1">
    <citation type="submission" date="2018-12" db="EMBL/GenBank/DDBJ databases">
        <title>Bacillus chawlae sp. nov., Bacillus glennii sp. nov., and Bacillus saganii sp. nov. Isolated from the Vehicle Assembly Building at Kennedy Space Center where the Viking Spacecraft were Assembled.</title>
        <authorList>
            <person name="Seuylemezian A."/>
            <person name="Vaishampayan P."/>
        </authorList>
    </citation>
    <scope>NUCLEOTIDE SEQUENCE [LARGE SCALE GENOMIC DNA]</scope>
    <source>
        <strain evidence="2">DSM 13966</strain>
    </source>
</reference>
<accession>A0A427TM08</accession>
<dbReference type="Pfam" id="PF00300">
    <property type="entry name" value="His_Phos_1"/>
    <property type="match status" value="1"/>
</dbReference>
<dbReference type="AlphaFoldDB" id="A0A427TM08"/>
<protein>
    <submittedName>
        <fullName evidence="1">Histidine phosphatase family protein</fullName>
    </submittedName>
</protein>